<feature type="compositionally biased region" description="Polar residues" evidence="1">
    <location>
        <begin position="514"/>
        <end position="530"/>
    </location>
</feature>
<proteinExistence type="predicted"/>
<keyword evidence="3" id="KW-1185">Reference proteome</keyword>
<feature type="compositionally biased region" description="Low complexity" evidence="1">
    <location>
        <begin position="462"/>
        <end position="472"/>
    </location>
</feature>
<evidence type="ECO:0000313" key="3">
    <source>
        <dbReference type="Proteomes" id="UP000594454"/>
    </source>
</evidence>
<dbReference type="InParanoid" id="A0A7R8YLP5"/>
<feature type="region of interest" description="Disordered" evidence="1">
    <location>
        <begin position="67"/>
        <end position="138"/>
    </location>
</feature>
<dbReference type="AlphaFoldDB" id="A0A7R8YLP5"/>
<dbReference type="Proteomes" id="UP000594454">
    <property type="component" value="Chromosome 1"/>
</dbReference>
<evidence type="ECO:0000256" key="1">
    <source>
        <dbReference type="SAM" id="MobiDB-lite"/>
    </source>
</evidence>
<dbReference type="EMBL" id="LR899009">
    <property type="protein sequence ID" value="CAD7077751.1"/>
    <property type="molecule type" value="Genomic_DNA"/>
</dbReference>
<dbReference type="PANTHER" id="PTHR41156:SF1">
    <property type="entry name" value="ZASP-LIKE MOTIF DOMAIN-CONTAINING PROTEIN"/>
    <property type="match status" value="1"/>
</dbReference>
<feature type="compositionally biased region" description="Polar residues" evidence="1">
    <location>
        <begin position="423"/>
        <end position="446"/>
    </location>
</feature>
<reference evidence="2 3" key="1">
    <citation type="submission" date="2020-11" db="EMBL/GenBank/DDBJ databases">
        <authorList>
            <person name="Wallbank WR R."/>
            <person name="Pardo Diaz C."/>
            <person name="Kozak K."/>
            <person name="Martin S."/>
            <person name="Jiggins C."/>
            <person name="Moest M."/>
            <person name="Warren A I."/>
            <person name="Generalovic N T."/>
            <person name="Byers J.R.P. K."/>
            <person name="Montejo-Kovacevich G."/>
            <person name="Yen C E."/>
        </authorList>
    </citation>
    <scope>NUCLEOTIDE SEQUENCE [LARGE SCALE GENOMIC DNA]</scope>
</reference>
<organism evidence="2 3">
    <name type="scientific">Hermetia illucens</name>
    <name type="common">Black soldier fly</name>
    <dbReference type="NCBI Taxonomy" id="343691"/>
    <lineage>
        <taxon>Eukaryota</taxon>
        <taxon>Metazoa</taxon>
        <taxon>Ecdysozoa</taxon>
        <taxon>Arthropoda</taxon>
        <taxon>Hexapoda</taxon>
        <taxon>Insecta</taxon>
        <taxon>Pterygota</taxon>
        <taxon>Neoptera</taxon>
        <taxon>Endopterygota</taxon>
        <taxon>Diptera</taxon>
        <taxon>Brachycera</taxon>
        <taxon>Stratiomyomorpha</taxon>
        <taxon>Stratiomyidae</taxon>
        <taxon>Hermetiinae</taxon>
        <taxon>Hermetia</taxon>
    </lineage>
</organism>
<feature type="compositionally biased region" description="Polar residues" evidence="1">
    <location>
        <begin position="67"/>
        <end position="85"/>
    </location>
</feature>
<feature type="compositionally biased region" description="Low complexity" evidence="1">
    <location>
        <begin position="406"/>
        <end position="418"/>
    </location>
</feature>
<feature type="region of interest" description="Disordered" evidence="1">
    <location>
        <begin position="204"/>
        <end position="229"/>
    </location>
</feature>
<feature type="compositionally biased region" description="Low complexity" evidence="1">
    <location>
        <begin position="555"/>
        <end position="567"/>
    </location>
</feature>
<sequence>MKKITKQEIKMKLPDFWMATSTRERREEYSSNIVRTLSPTRPLSPGSNMSDIDNKLDYLLEDLQSTVSGSESPYNGLRNDSSYRTTTRDIEYLSPSNSTTVIRERSKSPNSTTDRVYKTSNYQYSTGPVSYSSNPNTNQLDSLLQDLKNEREITRERDYSHVNDIRLDPGLVEPGSTVTKTTRVYTTSTSGGKPTVQRELVFDPPSASSTLRSSGRAGPKSPSYMKTTETRTVKDVSFEPDSLFSVLPETETIRTTNTINRYNYSSDTNRERATSPYTTKTVTVDTSVLPDDLRKVPLSDDILPVPGTKVTTTVRTYTYEIPADTPPTQTKTLLYKNEQHNTTNTTYPPNREVPPSVVFKTESYNTVDSTDGYPPGREPSVSPIPPSTTTRVIHKKNTTETTNTLYPGSPGYPSGTGPRPRESSPQPGPNTTIIYKENITNTNVNQYPPNNYGPGSPPHQHPSPVGQPGHPGYPDHPGHPGQPGQPGPTQTYYYKYESSNTKNTLYGPPGSGRPNDQSPTPVITYPNDTLPSRSPRSPHGPGYPNEPGNVTYKYSSTTTSRNTTHGTPSEREPLLQPAPFPLDGLEPQTETDSPPKRLDDLMASFGNGPQPNGRPLVDEPYTPRREVETAVATGKSSAVVATPSKNVAGPPVYYPPGHEMFARKEESGAAYRAGGAWARGQGRYEYESESRSKSKSKSGATMIPVCLPLCCAMPCSIIQTFTLKLLTNGVVSNESFLQLIRI</sequence>
<evidence type="ECO:0000313" key="2">
    <source>
        <dbReference type="EMBL" id="CAD7077751.1"/>
    </source>
</evidence>
<dbReference type="PANTHER" id="PTHR41156">
    <property type="entry name" value="AGAP006184-PA"/>
    <property type="match status" value="1"/>
</dbReference>
<feature type="region of interest" description="Disordered" evidence="1">
    <location>
        <begin position="365"/>
        <end position="620"/>
    </location>
</feature>
<name>A0A7R8YLP5_HERIL</name>
<accession>A0A7R8YLP5</accession>
<feature type="compositionally biased region" description="Polar residues" evidence="1">
    <location>
        <begin position="108"/>
        <end position="138"/>
    </location>
</feature>
<gene>
    <name evidence="2" type="ORF">HERILL_LOCUS1069</name>
</gene>
<dbReference type="OrthoDB" id="6372047at2759"/>
<dbReference type="FunCoup" id="A0A7R8YLP5">
    <property type="interactions" value="44"/>
</dbReference>
<protein>
    <submittedName>
        <fullName evidence="2">Uncharacterized protein</fullName>
    </submittedName>
</protein>